<feature type="region of interest" description="Disordered" evidence="1">
    <location>
        <begin position="38"/>
        <end position="69"/>
    </location>
</feature>
<feature type="transmembrane region" description="Helical" evidence="2">
    <location>
        <begin position="186"/>
        <end position="207"/>
    </location>
</feature>
<feature type="compositionally biased region" description="Basic and acidic residues" evidence="1">
    <location>
        <begin position="41"/>
        <end position="69"/>
    </location>
</feature>
<evidence type="ECO:0000256" key="2">
    <source>
        <dbReference type="SAM" id="Phobius"/>
    </source>
</evidence>
<proteinExistence type="predicted"/>
<dbReference type="EMBL" id="BMUU01000014">
    <property type="protein sequence ID" value="GGY60822.1"/>
    <property type="molecule type" value="Genomic_DNA"/>
</dbReference>
<keyword evidence="4" id="KW-1185">Reference proteome</keyword>
<comment type="caution">
    <text evidence="3">The sequence shown here is derived from an EMBL/GenBank/DDBJ whole genome shotgun (WGS) entry which is preliminary data.</text>
</comment>
<protein>
    <recommendedName>
        <fullName evidence="5">DUF2812 domain-containing protein</fullName>
    </recommendedName>
</protein>
<sequence length="244" mass="26692">MNTEYFAELSRLLAARGMPAQEVAATVTDLTGYLAESGSSDAREEFGAPEAFADRLTRDHDGERPEPEAETWKWTSDIYTDRLLLNRYGAEGWEVEGIDFVGRFVSRRTPGDAMRWEYRRETAHGEKERGALLAELEPDGWEPCGRWLHMTYFKRPLAAGMGPAADLAVTPAPPARHVFFSAKYRGLIAVFAVSVVLLALSLGFGLIDLDRPWVVLTLLGAAVGGGLLGSYGVGRDVAKGIESA</sequence>
<evidence type="ECO:0008006" key="5">
    <source>
        <dbReference type="Google" id="ProtNLM"/>
    </source>
</evidence>
<keyword evidence="2" id="KW-0472">Membrane</keyword>
<reference evidence="4" key="1">
    <citation type="journal article" date="2019" name="Int. J. Syst. Evol. Microbiol.">
        <title>The Global Catalogue of Microorganisms (GCM) 10K type strain sequencing project: providing services to taxonomists for standard genome sequencing and annotation.</title>
        <authorList>
            <consortium name="The Broad Institute Genomics Platform"/>
            <consortium name="The Broad Institute Genome Sequencing Center for Infectious Disease"/>
            <person name="Wu L."/>
            <person name="Ma J."/>
        </authorList>
    </citation>
    <scope>NUCLEOTIDE SEQUENCE [LARGE SCALE GENOMIC DNA]</scope>
    <source>
        <strain evidence="4">JCM 4594</strain>
    </source>
</reference>
<evidence type="ECO:0000313" key="4">
    <source>
        <dbReference type="Proteomes" id="UP000600946"/>
    </source>
</evidence>
<name>A0ABQ3AQG4_9ACTN</name>
<dbReference type="GeneID" id="96294371"/>
<organism evidence="3 4">
    <name type="scientific">Streptomyces xanthochromogenes</name>
    <dbReference type="NCBI Taxonomy" id="67384"/>
    <lineage>
        <taxon>Bacteria</taxon>
        <taxon>Bacillati</taxon>
        <taxon>Actinomycetota</taxon>
        <taxon>Actinomycetes</taxon>
        <taxon>Kitasatosporales</taxon>
        <taxon>Streptomycetaceae</taxon>
        <taxon>Streptomyces</taxon>
    </lineage>
</organism>
<accession>A0ABQ3AQG4</accession>
<evidence type="ECO:0000256" key="1">
    <source>
        <dbReference type="SAM" id="MobiDB-lite"/>
    </source>
</evidence>
<dbReference type="RefSeq" id="WP_161249573.1">
    <property type="nucleotide sequence ID" value="NZ_BMUU01000014.1"/>
</dbReference>
<gene>
    <name evidence="3" type="ORF">GCM10010326_64750</name>
</gene>
<feature type="transmembrane region" description="Helical" evidence="2">
    <location>
        <begin position="213"/>
        <end position="233"/>
    </location>
</feature>
<keyword evidence="2" id="KW-0812">Transmembrane</keyword>
<dbReference type="Proteomes" id="UP000600946">
    <property type="component" value="Unassembled WGS sequence"/>
</dbReference>
<evidence type="ECO:0000313" key="3">
    <source>
        <dbReference type="EMBL" id="GGY60822.1"/>
    </source>
</evidence>
<keyword evidence="2" id="KW-1133">Transmembrane helix</keyword>